<dbReference type="Gene3D" id="1.20.120.1770">
    <property type="match status" value="1"/>
</dbReference>
<protein>
    <recommendedName>
        <fullName evidence="8">Cytochrome b561 domain-containing protein</fullName>
    </recommendedName>
</protein>
<keyword evidence="10" id="KW-1185">Reference proteome</keyword>
<dbReference type="InterPro" id="IPR006593">
    <property type="entry name" value="Cyt_b561/ferric_Rdtase_TM"/>
</dbReference>
<gene>
    <name evidence="9" type="ORF">Nepgr_022694</name>
</gene>
<evidence type="ECO:0000256" key="5">
    <source>
        <dbReference type="ARBA" id="ARBA00022989"/>
    </source>
</evidence>
<evidence type="ECO:0000313" key="9">
    <source>
        <dbReference type="EMBL" id="GMH20852.1"/>
    </source>
</evidence>
<evidence type="ECO:0000256" key="3">
    <source>
        <dbReference type="ARBA" id="ARBA00022692"/>
    </source>
</evidence>
<comment type="subcellular location">
    <subcellularLocation>
        <location evidence="1">Membrane</location>
    </subcellularLocation>
</comment>
<evidence type="ECO:0000256" key="7">
    <source>
        <dbReference type="SAM" id="Phobius"/>
    </source>
</evidence>
<reference evidence="9" key="1">
    <citation type="submission" date="2023-05" db="EMBL/GenBank/DDBJ databases">
        <title>Nepenthes gracilis genome sequencing.</title>
        <authorList>
            <person name="Fukushima K."/>
        </authorList>
    </citation>
    <scope>NUCLEOTIDE SEQUENCE</scope>
    <source>
        <strain evidence="9">SING2019-196</strain>
    </source>
</reference>
<dbReference type="GO" id="GO:0016020">
    <property type="term" value="C:membrane"/>
    <property type="evidence" value="ECO:0007669"/>
    <property type="project" value="UniProtKB-SubCell"/>
</dbReference>
<dbReference type="PROSITE" id="PS50939">
    <property type="entry name" value="CYTOCHROME_B561"/>
    <property type="match status" value="1"/>
</dbReference>
<evidence type="ECO:0000256" key="4">
    <source>
        <dbReference type="ARBA" id="ARBA00022982"/>
    </source>
</evidence>
<keyword evidence="4" id="KW-0249">Electron transport</keyword>
<evidence type="ECO:0000256" key="1">
    <source>
        <dbReference type="ARBA" id="ARBA00004370"/>
    </source>
</evidence>
<dbReference type="PANTHER" id="PTHR23130">
    <property type="entry name" value="CYTOCHROME B561 AND DOMON DOMAIN-CONTAINING PROTEIN"/>
    <property type="match status" value="1"/>
</dbReference>
<evidence type="ECO:0000256" key="6">
    <source>
        <dbReference type="ARBA" id="ARBA00023136"/>
    </source>
</evidence>
<dbReference type="PANTHER" id="PTHR23130:SF171">
    <property type="entry name" value="OS01G0895300 PROTEIN"/>
    <property type="match status" value="1"/>
</dbReference>
<feature type="domain" description="Cytochrome b561" evidence="8">
    <location>
        <begin position="1"/>
        <end position="76"/>
    </location>
</feature>
<accession>A0AAD3T2J1</accession>
<sequence length="126" mass="14442">MAILARPEKGTKWRKYWNWCHYFTGRMLMIFAVANAFYGIHLGMEGPSWTDAYAATLAVLFIAAVLLEFKMRIPVWRKRFPALVPNIFLISSSLNYGIGTFSSSVICSISKEGFTWDKSLHISTYF</sequence>
<organism evidence="9 10">
    <name type="scientific">Nepenthes gracilis</name>
    <name type="common">Slender pitcher plant</name>
    <dbReference type="NCBI Taxonomy" id="150966"/>
    <lineage>
        <taxon>Eukaryota</taxon>
        <taxon>Viridiplantae</taxon>
        <taxon>Streptophyta</taxon>
        <taxon>Embryophyta</taxon>
        <taxon>Tracheophyta</taxon>
        <taxon>Spermatophyta</taxon>
        <taxon>Magnoliopsida</taxon>
        <taxon>eudicotyledons</taxon>
        <taxon>Gunneridae</taxon>
        <taxon>Pentapetalae</taxon>
        <taxon>Caryophyllales</taxon>
        <taxon>Nepenthaceae</taxon>
        <taxon>Nepenthes</taxon>
    </lineage>
</organism>
<evidence type="ECO:0000313" key="10">
    <source>
        <dbReference type="Proteomes" id="UP001279734"/>
    </source>
</evidence>
<keyword evidence="2" id="KW-0813">Transport</keyword>
<dbReference type="EMBL" id="BSYO01000022">
    <property type="protein sequence ID" value="GMH20852.1"/>
    <property type="molecule type" value="Genomic_DNA"/>
</dbReference>
<keyword evidence="6 7" id="KW-0472">Membrane</keyword>
<dbReference type="AlphaFoldDB" id="A0AAD3T2J1"/>
<evidence type="ECO:0000256" key="2">
    <source>
        <dbReference type="ARBA" id="ARBA00022448"/>
    </source>
</evidence>
<comment type="caution">
    <text evidence="9">The sequence shown here is derived from an EMBL/GenBank/DDBJ whole genome shotgun (WGS) entry which is preliminary data.</text>
</comment>
<proteinExistence type="predicted"/>
<name>A0AAD3T2J1_NEPGR</name>
<dbReference type="Proteomes" id="UP001279734">
    <property type="component" value="Unassembled WGS sequence"/>
</dbReference>
<keyword evidence="3 7" id="KW-0812">Transmembrane</keyword>
<keyword evidence="5 7" id="KW-1133">Transmembrane helix</keyword>
<evidence type="ECO:0000259" key="8">
    <source>
        <dbReference type="PROSITE" id="PS50939"/>
    </source>
</evidence>
<feature type="transmembrane region" description="Helical" evidence="7">
    <location>
        <begin position="52"/>
        <end position="69"/>
    </location>
</feature>
<feature type="transmembrane region" description="Helical" evidence="7">
    <location>
        <begin position="20"/>
        <end position="40"/>
    </location>
</feature>